<dbReference type="GO" id="GO:0012505">
    <property type="term" value="C:endomembrane system"/>
    <property type="evidence" value="ECO:0007669"/>
    <property type="project" value="UniProtKB-SubCell"/>
</dbReference>
<sequence length="277" mass="31545">MDSLARLTETLPQLLAPWALGFASMTAIELLLPRERHSLRGRLPGLIFWSLWIPVMLLAHAAYRSLWAMIGIAPLNLAVLVPEMGPWANWTGAIVAPVLAAFIYDFFFYWFHRAQHRWLWRYHAVHHSIRELNAVNAYHHISEPLFQMLFLLVPASLIAVEASYSIPAVVVVLHLQASYIHSPARLDIGPLRALIVDNRFHRIHHSLDEHHFDKNFGACTTLWDRLFGTAWFPAKDEWPDVGLAGVEQPHSVRAWIDLPARLKRRGNPAPDGLPDAI</sequence>
<name>A0A9X2KK40_9SPHN</name>
<dbReference type="PANTHER" id="PTHR21624">
    <property type="entry name" value="STEROL DESATURASE-RELATED PROTEIN"/>
    <property type="match status" value="1"/>
</dbReference>
<comment type="subcellular location">
    <subcellularLocation>
        <location evidence="1">Endomembrane system</location>
        <topology evidence="1">Multi-pass membrane protein</topology>
    </subcellularLocation>
</comment>
<evidence type="ECO:0000256" key="2">
    <source>
        <dbReference type="ARBA" id="ARBA00022692"/>
    </source>
</evidence>
<feature type="domain" description="Fatty acid hydroxylase" evidence="8">
    <location>
        <begin position="98"/>
        <end position="229"/>
    </location>
</feature>
<keyword evidence="2 7" id="KW-0812">Transmembrane</keyword>
<keyword evidence="6 7" id="KW-0472">Membrane</keyword>
<dbReference type="PANTHER" id="PTHR21624:SF1">
    <property type="entry name" value="ALKYLGLYCEROL MONOOXYGENASE"/>
    <property type="match status" value="1"/>
</dbReference>
<dbReference type="Pfam" id="PF04116">
    <property type="entry name" value="FA_hydroxylase"/>
    <property type="match status" value="1"/>
</dbReference>
<dbReference type="GO" id="GO:0050479">
    <property type="term" value="F:glyceryl-ether monooxygenase activity"/>
    <property type="evidence" value="ECO:0007669"/>
    <property type="project" value="TreeGrafter"/>
</dbReference>
<feature type="transmembrane region" description="Helical" evidence="7">
    <location>
        <begin position="87"/>
        <end position="111"/>
    </location>
</feature>
<dbReference type="Proteomes" id="UP001139451">
    <property type="component" value="Unassembled WGS sequence"/>
</dbReference>
<organism evidence="9 10">
    <name type="scientific">Sphingomonas tagetis</name>
    <dbReference type="NCBI Taxonomy" id="2949092"/>
    <lineage>
        <taxon>Bacteria</taxon>
        <taxon>Pseudomonadati</taxon>
        <taxon>Pseudomonadota</taxon>
        <taxon>Alphaproteobacteria</taxon>
        <taxon>Sphingomonadales</taxon>
        <taxon>Sphingomonadaceae</taxon>
        <taxon>Sphingomonas</taxon>
    </lineage>
</organism>
<gene>
    <name evidence="9" type="ORF">M9978_02020</name>
</gene>
<keyword evidence="3 7" id="KW-1133">Transmembrane helix</keyword>
<feature type="transmembrane region" description="Helical" evidence="7">
    <location>
        <begin position="45"/>
        <end position="67"/>
    </location>
</feature>
<protein>
    <submittedName>
        <fullName evidence="9">Sterol desaturase family protein</fullName>
    </submittedName>
</protein>
<reference evidence="9" key="1">
    <citation type="submission" date="2022-05" db="EMBL/GenBank/DDBJ databases">
        <title>Sphingomonas sp. strain MG17 Genome sequencing and assembly.</title>
        <authorList>
            <person name="Kim I."/>
        </authorList>
    </citation>
    <scope>NUCLEOTIDE SEQUENCE</scope>
    <source>
        <strain evidence="9">MG17</strain>
    </source>
</reference>
<dbReference type="GO" id="GO:0008610">
    <property type="term" value="P:lipid biosynthetic process"/>
    <property type="evidence" value="ECO:0007669"/>
    <property type="project" value="InterPro"/>
</dbReference>
<dbReference type="GO" id="GO:0005506">
    <property type="term" value="F:iron ion binding"/>
    <property type="evidence" value="ECO:0007669"/>
    <property type="project" value="InterPro"/>
</dbReference>
<evidence type="ECO:0000313" key="10">
    <source>
        <dbReference type="Proteomes" id="UP001139451"/>
    </source>
</evidence>
<dbReference type="RefSeq" id="WP_254291171.1">
    <property type="nucleotide sequence ID" value="NZ_JAMLDX010000001.1"/>
</dbReference>
<evidence type="ECO:0000256" key="3">
    <source>
        <dbReference type="ARBA" id="ARBA00022989"/>
    </source>
</evidence>
<evidence type="ECO:0000256" key="6">
    <source>
        <dbReference type="ARBA" id="ARBA00023136"/>
    </source>
</evidence>
<dbReference type="InterPro" id="IPR051689">
    <property type="entry name" value="Sterol_desaturase/TMEM195"/>
</dbReference>
<evidence type="ECO:0000313" key="9">
    <source>
        <dbReference type="EMBL" id="MCP3729192.1"/>
    </source>
</evidence>
<evidence type="ECO:0000256" key="7">
    <source>
        <dbReference type="SAM" id="Phobius"/>
    </source>
</evidence>
<keyword evidence="4" id="KW-0560">Oxidoreductase</keyword>
<keyword evidence="10" id="KW-1185">Reference proteome</keyword>
<comment type="caution">
    <text evidence="9">The sequence shown here is derived from an EMBL/GenBank/DDBJ whole genome shotgun (WGS) entry which is preliminary data.</text>
</comment>
<proteinExistence type="predicted"/>
<dbReference type="GO" id="GO:0016020">
    <property type="term" value="C:membrane"/>
    <property type="evidence" value="ECO:0007669"/>
    <property type="project" value="GOC"/>
</dbReference>
<accession>A0A9X2KK40</accession>
<evidence type="ECO:0000259" key="8">
    <source>
        <dbReference type="Pfam" id="PF04116"/>
    </source>
</evidence>
<keyword evidence="5" id="KW-0443">Lipid metabolism</keyword>
<dbReference type="InterPro" id="IPR006694">
    <property type="entry name" value="Fatty_acid_hydroxylase"/>
</dbReference>
<dbReference type="GO" id="GO:0006643">
    <property type="term" value="P:membrane lipid metabolic process"/>
    <property type="evidence" value="ECO:0007669"/>
    <property type="project" value="TreeGrafter"/>
</dbReference>
<evidence type="ECO:0000256" key="1">
    <source>
        <dbReference type="ARBA" id="ARBA00004127"/>
    </source>
</evidence>
<dbReference type="AlphaFoldDB" id="A0A9X2KK40"/>
<evidence type="ECO:0000256" key="5">
    <source>
        <dbReference type="ARBA" id="ARBA00023098"/>
    </source>
</evidence>
<feature type="transmembrane region" description="Helical" evidence="7">
    <location>
        <begin position="15"/>
        <end position="33"/>
    </location>
</feature>
<dbReference type="EMBL" id="JAMLDX010000001">
    <property type="protein sequence ID" value="MCP3729192.1"/>
    <property type="molecule type" value="Genomic_DNA"/>
</dbReference>
<evidence type="ECO:0000256" key="4">
    <source>
        <dbReference type="ARBA" id="ARBA00023002"/>
    </source>
</evidence>